<accession>A0ABT5S2B4</accession>
<evidence type="ECO:0000313" key="7">
    <source>
        <dbReference type="Proteomes" id="UP001148932"/>
    </source>
</evidence>
<organism evidence="6 7">
    <name type="scientific">Acidovorax benzenivorans</name>
    <dbReference type="NCBI Taxonomy" id="2987520"/>
    <lineage>
        <taxon>Bacteria</taxon>
        <taxon>Pseudomonadati</taxon>
        <taxon>Pseudomonadota</taxon>
        <taxon>Betaproteobacteria</taxon>
        <taxon>Burkholderiales</taxon>
        <taxon>Comamonadaceae</taxon>
        <taxon>Acidovorax</taxon>
    </lineage>
</organism>
<dbReference type="PROSITE" id="PS50949">
    <property type="entry name" value="HTH_GNTR"/>
    <property type="match status" value="1"/>
</dbReference>
<evidence type="ECO:0000259" key="5">
    <source>
        <dbReference type="PROSITE" id="PS50949"/>
    </source>
</evidence>
<dbReference type="SUPFAM" id="SSF64288">
    <property type="entry name" value="Chorismate lyase-like"/>
    <property type="match status" value="1"/>
</dbReference>
<evidence type="ECO:0000256" key="3">
    <source>
        <dbReference type="ARBA" id="ARBA00023163"/>
    </source>
</evidence>
<proteinExistence type="predicted"/>
<dbReference type="PANTHER" id="PTHR44846">
    <property type="entry name" value="MANNOSYL-D-GLYCERATE TRANSPORT/METABOLISM SYSTEM REPRESSOR MNGR-RELATED"/>
    <property type="match status" value="1"/>
</dbReference>
<dbReference type="InterPro" id="IPR000524">
    <property type="entry name" value="Tscrpt_reg_HTH_GntR"/>
</dbReference>
<dbReference type="InterPro" id="IPR010248">
    <property type="entry name" value="His_ut_repres"/>
</dbReference>
<keyword evidence="3" id="KW-0804">Transcription</keyword>
<dbReference type="InterPro" id="IPR036388">
    <property type="entry name" value="WH-like_DNA-bd_sf"/>
</dbReference>
<dbReference type="Gene3D" id="3.40.1410.10">
    <property type="entry name" value="Chorismate lyase-like"/>
    <property type="match status" value="1"/>
</dbReference>
<feature type="domain" description="HTH gntR-type" evidence="5">
    <location>
        <begin position="34"/>
        <end position="102"/>
    </location>
</feature>
<protein>
    <recommendedName>
        <fullName evidence="4">Histidine utilization repressor</fullName>
    </recommendedName>
</protein>
<reference evidence="6" key="1">
    <citation type="submission" date="2022-10" db="EMBL/GenBank/DDBJ databases">
        <title>Description of microaerobic benzene degrading bacteria.</title>
        <authorList>
            <person name="Bedics A."/>
            <person name="Tancsics A."/>
            <person name="Banerjee S."/>
        </authorList>
    </citation>
    <scope>NUCLEOTIDE SEQUENCE</scope>
    <source>
        <strain evidence="6">D2M1</strain>
    </source>
</reference>
<keyword evidence="7" id="KW-1185">Reference proteome</keyword>
<dbReference type="InterPro" id="IPR011663">
    <property type="entry name" value="UTRA"/>
</dbReference>
<dbReference type="InterPro" id="IPR036390">
    <property type="entry name" value="WH_DNA-bd_sf"/>
</dbReference>
<dbReference type="SMART" id="SM00345">
    <property type="entry name" value="HTH_GNTR"/>
    <property type="match status" value="1"/>
</dbReference>
<dbReference type="PRINTS" id="PR00035">
    <property type="entry name" value="HTHGNTR"/>
</dbReference>
<dbReference type="Gene3D" id="1.10.10.10">
    <property type="entry name" value="Winged helix-like DNA-binding domain superfamily/Winged helix DNA-binding domain"/>
    <property type="match status" value="1"/>
</dbReference>
<gene>
    <name evidence="6" type="primary">hutC</name>
    <name evidence="6" type="ORF">OIN59_21855</name>
</gene>
<dbReference type="EMBL" id="JAPCKI010000018">
    <property type="protein sequence ID" value="MDD2180092.1"/>
    <property type="molecule type" value="Genomic_DNA"/>
</dbReference>
<name>A0ABT5S2B4_9BURK</name>
<dbReference type="Pfam" id="PF07702">
    <property type="entry name" value="UTRA"/>
    <property type="match status" value="1"/>
</dbReference>
<dbReference type="InterPro" id="IPR028978">
    <property type="entry name" value="Chorismate_lyase_/UTRA_dom_sf"/>
</dbReference>
<sequence>MSARPSRRTIATAPRSAQPTKAVAAVVAAPAQAMALYEQIKDHISRKIQEGIWRAGDRLPSENELVTQFGISRMTVNRALRELVEQGRIVRVAGVGSFVAEDKPQSTLLQIANLASEIRQRGHDYRCDVLTVERTSATLEVAAALDLRTGESVFHSLCIHREDGLPVQLEDRHVNPRQVPQFAVQDFTLLQPSEYLVRNVPFDQIEHVVDAVMPTAEQATLLEMSPQEPCLLLTRRTWSRGVPITVVRCLHPATRYRLGSRFRADGNPVAG</sequence>
<dbReference type="SUPFAM" id="SSF46785">
    <property type="entry name" value="Winged helix' DNA-binding domain"/>
    <property type="match status" value="1"/>
</dbReference>
<evidence type="ECO:0000256" key="4">
    <source>
        <dbReference type="NCBIfam" id="TIGR02018"/>
    </source>
</evidence>
<dbReference type="PANTHER" id="PTHR44846:SF16">
    <property type="entry name" value="TRANSCRIPTIONAL REGULATOR PHNF-RELATED"/>
    <property type="match status" value="1"/>
</dbReference>
<comment type="caution">
    <text evidence="6">The sequence shown here is derived from an EMBL/GenBank/DDBJ whole genome shotgun (WGS) entry which is preliminary data.</text>
</comment>
<evidence type="ECO:0000256" key="2">
    <source>
        <dbReference type="ARBA" id="ARBA00023125"/>
    </source>
</evidence>
<dbReference type="CDD" id="cd07377">
    <property type="entry name" value="WHTH_GntR"/>
    <property type="match status" value="1"/>
</dbReference>
<dbReference type="InterPro" id="IPR050679">
    <property type="entry name" value="Bact_HTH_transcr_reg"/>
</dbReference>
<keyword evidence="1" id="KW-0805">Transcription regulation</keyword>
<evidence type="ECO:0000313" key="6">
    <source>
        <dbReference type="EMBL" id="MDD2180092.1"/>
    </source>
</evidence>
<dbReference type="RefSeq" id="WP_274113823.1">
    <property type="nucleotide sequence ID" value="NZ_JAPCKI010000018.1"/>
</dbReference>
<dbReference type="Proteomes" id="UP001148932">
    <property type="component" value="Unassembled WGS sequence"/>
</dbReference>
<dbReference type="NCBIfam" id="TIGR02018">
    <property type="entry name" value="his_ut_repres"/>
    <property type="match status" value="1"/>
</dbReference>
<evidence type="ECO:0000256" key="1">
    <source>
        <dbReference type="ARBA" id="ARBA00023015"/>
    </source>
</evidence>
<keyword evidence="2" id="KW-0238">DNA-binding</keyword>
<dbReference type="SMART" id="SM00866">
    <property type="entry name" value="UTRA"/>
    <property type="match status" value="1"/>
</dbReference>
<dbReference type="Pfam" id="PF00392">
    <property type="entry name" value="GntR"/>
    <property type="match status" value="1"/>
</dbReference>